<feature type="coiled-coil region" evidence="1">
    <location>
        <begin position="370"/>
        <end position="397"/>
    </location>
</feature>
<dbReference type="AlphaFoldDB" id="A0A317CCW3"/>
<reference evidence="4 5" key="1">
    <citation type="submission" date="2018-05" db="EMBL/GenBank/DDBJ databases">
        <title>Leucothrix arctica sp. nov., isolated from Arctic seawater.</title>
        <authorList>
            <person name="Choi A."/>
            <person name="Baek K."/>
        </authorList>
    </citation>
    <scope>NUCLEOTIDE SEQUENCE [LARGE SCALE GENOMIC DNA]</scope>
    <source>
        <strain evidence="4 5">IMCC9719</strain>
    </source>
</reference>
<feature type="coiled-coil region" evidence="1">
    <location>
        <begin position="821"/>
        <end position="848"/>
    </location>
</feature>
<name>A0A317CCW3_9GAMM</name>
<feature type="compositionally biased region" description="Basic and acidic residues" evidence="2">
    <location>
        <begin position="875"/>
        <end position="886"/>
    </location>
</feature>
<feature type="domain" description="Rad50/SbcC-type AAA" evidence="3">
    <location>
        <begin position="5"/>
        <end position="238"/>
    </location>
</feature>
<dbReference type="GO" id="GO:0006302">
    <property type="term" value="P:double-strand break repair"/>
    <property type="evidence" value="ECO:0007669"/>
    <property type="project" value="InterPro"/>
</dbReference>
<protein>
    <recommendedName>
        <fullName evidence="3">Rad50/SbcC-type AAA domain-containing protein</fullName>
    </recommendedName>
</protein>
<evidence type="ECO:0000259" key="3">
    <source>
        <dbReference type="Pfam" id="PF13476"/>
    </source>
</evidence>
<feature type="region of interest" description="Disordered" evidence="2">
    <location>
        <begin position="925"/>
        <end position="952"/>
    </location>
</feature>
<dbReference type="Pfam" id="PF13476">
    <property type="entry name" value="AAA_23"/>
    <property type="match status" value="1"/>
</dbReference>
<dbReference type="PANTHER" id="PTHR32114">
    <property type="entry name" value="ABC TRANSPORTER ABCH.3"/>
    <property type="match status" value="1"/>
</dbReference>
<evidence type="ECO:0000313" key="4">
    <source>
        <dbReference type="EMBL" id="PWQ95193.1"/>
    </source>
</evidence>
<dbReference type="GO" id="GO:0016887">
    <property type="term" value="F:ATP hydrolysis activity"/>
    <property type="evidence" value="ECO:0007669"/>
    <property type="project" value="InterPro"/>
</dbReference>
<dbReference type="SUPFAM" id="SSF52540">
    <property type="entry name" value="P-loop containing nucleoside triphosphate hydrolases"/>
    <property type="match status" value="1"/>
</dbReference>
<dbReference type="Gene3D" id="3.40.50.300">
    <property type="entry name" value="P-loop containing nucleotide triphosphate hydrolases"/>
    <property type="match status" value="2"/>
</dbReference>
<evidence type="ECO:0000256" key="2">
    <source>
        <dbReference type="SAM" id="MobiDB-lite"/>
    </source>
</evidence>
<keyword evidence="5" id="KW-1185">Reference proteome</keyword>
<organism evidence="4 5">
    <name type="scientific">Leucothrix arctica</name>
    <dbReference type="NCBI Taxonomy" id="1481894"/>
    <lineage>
        <taxon>Bacteria</taxon>
        <taxon>Pseudomonadati</taxon>
        <taxon>Pseudomonadota</taxon>
        <taxon>Gammaproteobacteria</taxon>
        <taxon>Thiotrichales</taxon>
        <taxon>Thiotrichaceae</taxon>
        <taxon>Leucothrix</taxon>
    </lineage>
</organism>
<evidence type="ECO:0000256" key="1">
    <source>
        <dbReference type="SAM" id="Coils"/>
    </source>
</evidence>
<dbReference type="PANTHER" id="PTHR32114:SF2">
    <property type="entry name" value="ABC TRANSPORTER ABCH.3"/>
    <property type="match status" value="1"/>
</dbReference>
<feature type="coiled-coil region" evidence="1">
    <location>
        <begin position="222"/>
        <end position="249"/>
    </location>
</feature>
<gene>
    <name evidence="4" type="ORF">DKT75_12650</name>
</gene>
<dbReference type="Proteomes" id="UP000245506">
    <property type="component" value="Unassembled WGS sequence"/>
</dbReference>
<proteinExistence type="predicted"/>
<dbReference type="InterPro" id="IPR027417">
    <property type="entry name" value="P-loop_NTPase"/>
</dbReference>
<sequence length="1235" mass="138687">MKILSLRFKNINSLKGEWKIDFTQSPFSENGLFAIVGPTGAGKTTILDAICLALYHCTPRLKTISTSSNELMTRGTAECLAEVEFQVNNQAYRAFWSQRRSRGKIDGNLQAAQVELAELSADGEDDKILASKINDKSQLIQSLTGLDFARFTKSMMLSQGQFAAFLNADANDRAELLEELTGTEIYGLISEKVHERFTESKNSLAQLKAKADGMELLDSEALEALNTQQTELEQQEKDTEKTVKQWQQHQDWWTHFSKAQQALDLATETLTRDQQKADDAKPDLQRLADSEPAEKLRATFSLQQTAEDKLTKSSTALTALTLSLEASQQSNEQSQQYFLSASEQYDAAEKTRAELETLLIDTVIPLDSERKNLSEQLEKLTSQLNVTQENQKNTQANLLEKQQLTQQQTEQKSAQLEYQKVHTTDGQLTEHLSLWDSQFTELAKQTTQLNTLSLEHTTQQQNLQSIQTSLTEQNKEIEVTTDAIKQQQQAFDQATSLLANAVEGQTVEQFAEQLQQLDDKRDHHSHLKHLSAEYLKQNTVKSETLASLEKGHQYVSDTKLQLEKLEQEQQACKTQYKDIEKLIAQERQISSLSDERAKLLADDECPLCGSKEHPLIDNYQALDVSETEQRLHAQQQKLDELDLQLRKISALLSKAQAKIETLEETSANITASQNELNTKWSHHSKALGLSLAINDGEALDTYLSDEENQRSTLTKKLTELKQLEANKQAAEKSLTLIQQQLKDQQHQLDLQNTESKQWTEKLTQNTKDTQLLNAEQQTLNSKLSDQLSTLGMSLPLAEEQASWITDKQLAAKKWTESVALLSSCNDQLKGLEVEVKTLTEKQSELEKKLTLEMTEHKTISDSLHEKQQKRIELFGEKSVTTERETAQARSQTAQQEKQRLDTLRQQTSDALQVLKGQLTTATAQQSELQQDLSDKQTTWQSQLSSSPFSDQATFEQSLLSEAERQQLTELKESISNALARSKALQDQAAKDLASLQATTEQQGFAATPQAEVAEALNDASQHLKQINQQQGEIKRSLTDDITRRANQTSLFAEIDTSQQQYDDIAYLHSLIGSQKGDKFRKFAQGLTLDHLVHLANVQLNRLDGRYLLKRKDNEALELQVVDTWQADSERDTKTLSGGESFLVSLSLALALSDLVSHKNSIDSLFLDEGFGTLDSETLDAALNTLDSLNASGKMIGVISHVEAMKERIPVQIKVQKMNGLGISQLEDCFKVLLSG</sequence>
<feature type="coiled-coil region" evidence="1">
    <location>
        <begin position="555"/>
        <end position="672"/>
    </location>
</feature>
<dbReference type="Pfam" id="PF13558">
    <property type="entry name" value="SbcC_Walker_B"/>
    <property type="match status" value="1"/>
</dbReference>
<dbReference type="InterPro" id="IPR038729">
    <property type="entry name" value="Rad50/SbcC_AAA"/>
</dbReference>
<dbReference type="OrthoDB" id="9795626at2"/>
<dbReference type="EMBL" id="QGKL01000035">
    <property type="protein sequence ID" value="PWQ95193.1"/>
    <property type="molecule type" value="Genomic_DNA"/>
</dbReference>
<feature type="coiled-coil region" evidence="1">
    <location>
        <begin position="960"/>
        <end position="987"/>
    </location>
</feature>
<accession>A0A317CCW3</accession>
<evidence type="ECO:0000313" key="5">
    <source>
        <dbReference type="Proteomes" id="UP000245506"/>
    </source>
</evidence>
<keyword evidence="1" id="KW-0175">Coiled coil</keyword>
<feature type="coiled-coil region" evidence="1">
    <location>
        <begin position="703"/>
        <end position="747"/>
    </location>
</feature>
<dbReference type="RefSeq" id="WP_109823805.1">
    <property type="nucleotide sequence ID" value="NZ_QGKL01000035.1"/>
</dbReference>
<feature type="region of interest" description="Disordered" evidence="2">
    <location>
        <begin position="875"/>
        <end position="899"/>
    </location>
</feature>
<feature type="region of interest" description="Disordered" evidence="2">
    <location>
        <begin position="272"/>
        <end position="292"/>
    </location>
</feature>
<comment type="caution">
    <text evidence="4">The sequence shown here is derived from an EMBL/GenBank/DDBJ whole genome shotgun (WGS) entry which is preliminary data.</text>
</comment>